<evidence type="ECO:0000313" key="3">
    <source>
        <dbReference type="EMBL" id="OGY85757.1"/>
    </source>
</evidence>
<name>A0A1G2BC23_9BACT</name>
<keyword evidence="1" id="KW-1133">Transmembrane helix</keyword>
<keyword evidence="1" id="KW-0812">Transmembrane</keyword>
<dbReference type="EMBL" id="MHKI01000028">
    <property type="protein sequence ID" value="OGY85757.1"/>
    <property type="molecule type" value="Genomic_DNA"/>
</dbReference>
<organism evidence="3 4">
    <name type="scientific">Candidatus Kerfeldbacteria bacterium RIFOXYB2_FULL_38_14</name>
    <dbReference type="NCBI Taxonomy" id="1798547"/>
    <lineage>
        <taxon>Bacteria</taxon>
        <taxon>Candidatus Kerfeldiibacteriota</taxon>
    </lineage>
</organism>
<keyword evidence="1" id="KW-0472">Membrane</keyword>
<reference evidence="3 4" key="1">
    <citation type="journal article" date="2016" name="Nat. Commun.">
        <title>Thousands of microbial genomes shed light on interconnected biogeochemical processes in an aquifer system.</title>
        <authorList>
            <person name="Anantharaman K."/>
            <person name="Brown C.T."/>
            <person name="Hug L.A."/>
            <person name="Sharon I."/>
            <person name="Castelle C.J."/>
            <person name="Probst A.J."/>
            <person name="Thomas B.C."/>
            <person name="Singh A."/>
            <person name="Wilkins M.J."/>
            <person name="Karaoz U."/>
            <person name="Brodie E.L."/>
            <person name="Williams K.H."/>
            <person name="Hubbard S.S."/>
            <person name="Banfield J.F."/>
        </authorList>
    </citation>
    <scope>NUCLEOTIDE SEQUENCE [LARGE SCALE GENOMIC DNA]</scope>
</reference>
<comment type="caution">
    <text evidence="3">The sequence shown here is derived from an EMBL/GenBank/DDBJ whole genome shotgun (WGS) entry which is preliminary data.</text>
</comment>
<accession>A0A1G2BC23</accession>
<protein>
    <recommendedName>
        <fullName evidence="2">DUF2341 domain-containing protein</fullName>
    </recommendedName>
</protein>
<dbReference type="Proteomes" id="UP000176420">
    <property type="component" value="Unassembled WGS sequence"/>
</dbReference>
<evidence type="ECO:0000259" key="2">
    <source>
        <dbReference type="Pfam" id="PF10102"/>
    </source>
</evidence>
<gene>
    <name evidence="3" type="ORF">A2319_00755</name>
</gene>
<sequence>MFKTIGGILVVFFVTFIFWIIPIKILAVDYIESCNATALTEAGYGTGDTLTLQDGGDGICILDASLTIGVLTIENGATLTHVAQDTDGITISATNIDINLGGLLSADGQGCSGGAPSADGYGPDLTTGVCTITTSGYGDSALGGSGAGHGGEGGRAYANTPGALYDANTLPILLGAGGGGGTTASASGGGGGGLIHLVITDTLTVNGVITADGTAGTAYLTRAGGAGAGGAIQITAITITGTGSIGANGANGGDATAYDGGGGGGGRVAVYYADTSGFSLNNISASKGLKGGINGSAADGEDGTVYTVCTLPDQPSVSSPTNASYNASQNPTLVGTSYVAASLAHTVTDWKITTDVGGENVVWFGYDDAVNLESTTINETNGEFINDLENASQLSANTTYYAFVRYANSAGDSVWSNAISFTTLYTGTVTTQTWNFNEDVPANVYTYDDAVIDVNSTGNSLTRLIDLGGGVYTATAPVSYPGWSKRKTITVQNNVASDLTNYQVRIAVTYDADMQADFTDIRFTDIDKTTPLDYWLETKINSTSAVFWVEVPTVPASGTAIIYMYYGKSGVSSASNISDTFLFGDDFSSASLDNSWTEVTRGGGILGTLASGAWTKQCISSGICDWWTNSDLRAGIYVSDPGQDTGMAWEAVTYMSDASIYASRQIGMLLFHALREGYAWGYFNNGTAYFRVEKMGIASVCRVDSGTVPIYLKIRKSTSNLPAETNTFSFYRSTTSTGSWTQCLTYTTDDIMENVGLMVQDYALDVNTSYGTFDYFFIKKYAATEPTANTFGTEENLLFNADVSLKPSATGAHPYINQLYGFSETLGVENTGNTRYQIGLDTNADNTVDGWYYVNGTTWTAVGNDDEDNNSATTINEFLPKFTSDVGTGNIYFKVFLNSTGGQAVNLDSISLTYGYNIANTPSITAPENNLTDVNNNPALTSSAYVSDGAVHLTSDWKITTDPGGDTVVWSKDDDAVNLTSTIVNATNGIFSGALSGRTQLDYVTQYFVFVRYDNSAGASNWSATSSFTTMANTPPAMSGVQIDSGAVSISLIENSTKAVTVIGTATDNEGCSTLTGVNAVFYRSTVGAEAADDFNDHYSSTCTQDEGSCTGGADTTATYTCTLNIQYYADPTNEGSIYATDNWVTFLTPSDLAGEGNADSDTIEMNTLTAVSVNASMSFGEIALGANTGASNQNSIITNTGNEGLDANVAGYGGSPADGYAMICTIGTIPVANEKYSVTAFDYSLAGTALAGSNTTLDLNIPQRTGEVSSSLLYWGLGVPSTGVGGSCNGTIVISAVSDPNLE</sequence>
<dbReference type="InterPro" id="IPR036116">
    <property type="entry name" value="FN3_sf"/>
</dbReference>
<dbReference type="Pfam" id="PF10102">
    <property type="entry name" value="DUF2341"/>
    <property type="match status" value="1"/>
</dbReference>
<dbReference type="InterPro" id="IPR018765">
    <property type="entry name" value="DUF2341"/>
</dbReference>
<dbReference type="SUPFAM" id="SSF49265">
    <property type="entry name" value="Fibronectin type III"/>
    <property type="match status" value="1"/>
</dbReference>
<feature type="transmembrane region" description="Helical" evidence="1">
    <location>
        <begin position="7"/>
        <end position="27"/>
    </location>
</feature>
<feature type="domain" description="DUF2341" evidence="2">
    <location>
        <begin position="517"/>
        <end position="597"/>
    </location>
</feature>
<evidence type="ECO:0000313" key="4">
    <source>
        <dbReference type="Proteomes" id="UP000176420"/>
    </source>
</evidence>
<evidence type="ECO:0000256" key="1">
    <source>
        <dbReference type="SAM" id="Phobius"/>
    </source>
</evidence>
<proteinExistence type="predicted"/>